<evidence type="ECO:0000313" key="3">
    <source>
        <dbReference type="Proteomes" id="UP000237662"/>
    </source>
</evidence>
<keyword evidence="3" id="KW-1185">Reference proteome</keyword>
<keyword evidence="1" id="KW-0472">Membrane</keyword>
<comment type="caution">
    <text evidence="2">The sequence shown here is derived from an EMBL/GenBank/DDBJ whole genome shotgun (WGS) entry which is preliminary data.</text>
</comment>
<feature type="transmembrane region" description="Helical" evidence="1">
    <location>
        <begin position="12"/>
        <end position="29"/>
    </location>
</feature>
<name>A0A2S6I930_9BACT</name>
<evidence type="ECO:0000256" key="1">
    <source>
        <dbReference type="SAM" id="Phobius"/>
    </source>
</evidence>
<protein>
    <submittedName>
        <fullName evidence="2">Uncharacterized protein</fullName>
    </submittedName>
</protein>
<accession>A0A2S6I930</accession>
<evidence type="ECO:0000313" key="2">
    <source>
        <dbReference type="EMBL" id="PPK87979.1"/>
    </source>
</evidence>
<dbReference type="EMBL" id="PTJC01000005">
    <property type="protein sequence ID" value="PPK87979.1"/>
    <property type="molecule type" value="Genomic_DNA"/>
</dbReference>
<feature type="transmembrane region" description="Helical" evidence="1">
    <location>
        <begin position="35"/>
        <end position="51"/>
    </location>
</feature>
<proteinExistence type="predicted"/>
<keyword evidence="1" id="KW-0812">Transmembrane</keyword>
<reference evidence="2 3" key="1">
    <citation type="submission" date="2018-02" db="EMBL/GenBank/DDBJ databases">
        <title>Genomic Encyclopedia of Archaeal and Bacterial Type Strains, Phase II (KMG-II): from individual species to whole genera.</title>
        <authorList>
            <person name="Goeker M."/>
        </authorList>
    </citation>
    <scope>NUCLEOTIDE SEQUENCE [LARGE SCALE GENOMIC DNA]</scope>
    <source>
        <strain evidence="2 3">DSM 29526</strain>
    </source>
</reference>
<keyword evidence="1" id="KW-1133">Transmembrane helix</keyword>
<organism evidence="2 3">
    <name type="scientific">Neolewinella xylanilytica</name>
    <dbReference type="NCBI Taxonomy" id="1514080"/>
    <lineage>
        <taxon>Bacteria</taxon>
        <taxon>Pseudomonadati</taxon>
        <taxon>Bacteroidota</taxon>
        <taxon>Saprospiria</taxon>
        <taxon>Saprospirales</taxon>
        <taxon>Lewinellaceae</taxon>
        <taxon>Neolewinella</taxon>
    </lineage>
</organism>
<dbReference type="Proteomes" id="UP000237662">
    <property type="component" value="Unassembled WGS sequence"/>
</dbReference>
<gene>
    <name evidence="2" type="ORF">CLV84_0940</name>
</gene>
<dbReference type="AlphaFoldDB" id="A0A2S6I930"/>
<sequence>MLASLLYYRSEQWTMAVVVLLFFLVAGVFKDVMNFRGVWVLVGVIWLLYVAPKLNHRTNETHRAPRPVFYLSL</sequence>